<gene>
    <name evidence="3" type="ORF">BJF95_10865</name>
</gene>
<reference evidence="3 4" key="1">
    <citation type="submission" date="2016-09" db="EMBL/GenBank/DDBJ databases">
        <title>Rhizobium oryziradicis sp. nov., isolated from the root of rice.</title>
        <authorList>
            <person name="Zhao J."/>
            <person name="Zhang X."/>
        </authorList>
    </citation>
    <scope>NUCLEOTIDE SEQUENCE [LARGE SCALE GENOMIC DNA]</scope>
    <source>
        <strain evidence="3 4">N19</strain>
    </source>
</reference>
<dbReference type="InterPro" id="IPR000286">
    <property type="entry name" value="HDACs"/>
</dbReference>
<dbReference type="Gene3D" id="3.40.800.20">
    <property type="entry name" value="Histone deacetylase domain"/>
    <property type="match status" value="1"/>
</dbReference>
<evidence type="ECO:0000259" key="2">
    <source>
        <dbReference type="Pfam" id="PF00850"/>
    </source>
</evidence>
<proteinExistence type="inferred from homology"/>
<keyword evidence="4" id="KW-1185">Reference proteome</keyword>
<dbReference type="EMBL" id="MKIM01000024">
    <property type="protein sequence ID" value="OLP45646.1"/>
    <property type="molecule type" value="Genomic_DNA"/>
</dbReference>
<dbReference type="PRINTS" id="PR01270">
    <property type="entry name" value="HDASUPER"/>
</dbReference>
<protein>
    <submittedName>
        <fullName evidence="3">Acetoin utilization protein</fullName>
    </submittedName>
</protein>
<dbReference type="GO" id="GO:0040029">
    <property type="term" value="P:epigenetic regulation of gene expression"/>
    <property type="evidence" value="ECO:0007669"/>
    <property type="project" value="TreeGrafter"/>
</dbReference>
<dbReference type="CDD" id="cd11599">
    <property type="entry name" value="HDAC_classII_2"/>
    <property type="match status" value="1"/>
</dbReference>
<dbReference type="Pfam" id="PF00850">
    <property type="entry name" value="Hist_deacetyl"/>
    <property type="match status" value="1"/>
</dbReference>
<dbReference type="PANTHER" id="PTHR10625">
    <property type="entry name" value="HISTONE DEACETYLASE HDAC1-RELATED"/>
    <property type="match status" value="1"/>
</dbReference>
<dbReference type="STRING" id="1867956.BJF95_10865"/>
<name>A0A1Q8ZUA4_9HYPH</name>
<dbReference type="InterPro" id="IPR023696">
    <property type="entry name" value="Ureohydrolase_dom_sf"/>
</dbReference>
<dbReference type="SUPFAM" id="SSF52768">
    <property type="entry name" value="Arginase/deacetylase"/>
    <property type="match status" value="1"/>
</dbReference>
<dbReference type="AlphaFoldDB" id="A0A1Q8ZUA4"/>
<dbReference type="InterPro" id="IPR037138">
    <property type="entry name" value="His_deacetylse_dom_sf"/>
</dbReference>
<evidence type="ECO:0000313" key="4">
    <source>
        <dbReference type="Proteomes" id="UP000186894"/>
    </source>
</evidence>
<dbReference type="GO" id="GO:0004407">
    <property type="term" value="F:histone deacetylase activity"/>
    <property type="evidence" value="ECO:0007669"/>
    <property type="project" value="TreeGrafter"/>
</dbReference>
<evidence type="ECO:0000256" key="1">
    <source>
        <dbReference type="ARBA" id="ARBA00005947"/>
    </source>
</evidence>
<accession>A0A1Q8ZUA4</accession>
<comment type="similarity">
    <text evidence="1">Belongs to the histone deacetylase family.</text>
</comment>
<dbReference type="RefSeq" id="WP_075638657.1">
    <property type="nucleotide sequence ID" value="NZ_MKIM01000024.1"/>
</dbReference>
<sequence>MTTRLYENPLFLDHNTPEGHPERADRLRSLNIALEHPNFAALERRQAPQANEDAVMLAHPEEHFIAVMRQIPEEEDRINQLEADTYASQKSLQCTLTAIGGAMAGVDDVMTGKADNVFVAGRPPGHHAEKSKAMGFCLFNTVAIAARHAQRMHGVERVAIVDWDVHHGNGTQDIFWDDPSVLFCSTHQMPLYPWSGKKDETGPHNTIVNAPLSENSGSDHFREAFKSRTLTALNDFSPDLILISAGFDAHHRDPLAQINLVGEDFDWATGRLMEVADRFAKNRVVSLLEGGYDLEGLAESAGMHISRLMKG</sequence>
<comment type="caution">
    <text evidence="3">The sequence shown here is derived from an EMBL/GenBank/DDBJ whole genome shotgun (WGS) entry which is preliminary data.</text>
</comment>
<evidence type="ECO:0000313" key="3">
    <source>
        <dbReference type="EMBL" id="OLP45646.1"/>
    </source>
</evidence>
<dbReference type="OrthoDB" id="9808367at2"/>
<dbReference type="PANTHER" id="PTHR10625:SF10">
    <property type="entry name" value="HISTONE DEACETYLASE HDAC1"/>
    <property type="match status" value="1"/>
</dbReference>
<organism evidence="3 4">
    <name type="scientific">Rhizobium oryziradicis</name>
    <dbReference type="NCBI Taxonomy" id="1867956"/>
    <lineage>
        <taxon>Bacteria</taxon>
        <taxon>Pseudomonadati</taxon>
        <taxon>Pseudomonadota</taxon>
        <taxon>Alphaproteobacteria</taxon>
        <taxon>Hyphomicrobiales</taxon>
        <taxon>Rhizobiaceae</taxon>
        <taxon>Rhizobium/Agrobacterium group</taxon>
        <taxon>Rhizobium</taxon>
    </lineage>
</organism>
<feature type="domain" description="Histone deacetylase" evidence="2">
    <location>
        <begin position="20"/>
        <end position="306"/>
    </location>
</feature>
<dbReference type="InterPro" id="IPR023801">
    <property type="entry name" value="His_deacetylse_dom"/>
</dbReference>
<dbReference type="Proteomes" id="UP000186894">
    <property type="component" value="Unassembled WGS sequence"/>
</dbReference>